<accession>A0ACC5R997</accession>
<sequence>MEDAAPRGRFSIWLLGLILGPVVLMLWLGRGRLALVYFLAGLLLGVALLFAVANGLITPPAWTDFGMAAVLFSIPFNIIGLVHGLMIRATALSRPWFSRWYAAIILPLAVSWLLPFLVRECLYQSYNAPSLSMVPSIVIGDYFLVSKAAYGYSRLSYSGGFMNFPGRIWASEPRRGDIVVFKLPRDNETDYIKRLIGIPGDRIQMKDGIVHLNGQALPLTRVQDIPCIEGERCNFFRETLPNGRSYVINNATQNGSVDNTEEYVVPEGHYFMLGDNRDNSLDSRFGEPNGIGYIPYENLVGPVTLIFWNSMGMRIDDRLAGYPSRLTTP</sequence>
<organism evidence="1 2">
    <name type="scientific">Taklimakanibacter albus</name>
    <dbReference type="NCBI Taxonomy" id="2800327"/>
    <lineage>
        <taxon>Bacteria</taxon>
        <taxon>Pseudomonadati</taxon>
        <taxon>Pseudomonadota</taxon>
        <taxon>Alphaproteobacteria</taxon>
        <taxon>Hyphomicrobiales</taxon>
        <taxon>Aestuariivirgaceae</taxon>
        <taxon>Taklimakanibacter</taxon>
    </lineage>
</organism>
<proteinExistence type="predicted"/>
<gene>
    <name evidence="1" type="primary">lepB</name>
    <name evidence="1" type="ORF">JHL16_22010</name>
</gene>
<protein>
    <submittedName>
        <fullName evidence="1">Signal peptidase I</fullName>
        <ecNumber evidence="1">3.4.21.89</ecNumber>
    </submittedName>
</protein>
<evidence type="ECO:0000313" key="1">
    <source>
        <dbReference type="EMBL" id="MBK1869050.1"/>
    </source>
</evidence>
<reference evidence="1" key="1">
    <citation type="submission" date="2021-01" db="EMBL/GenBank/DDBJ databases">
        <authorList>
            <person name="Sun Q."/>
        </authorList>
    </citation>
    <scope>NUCLEOTIDE SEQUENCE</scope>
    <source>
        <strain evidence="1">YIM B02566</strain>
    </source>
</reference>
<keyword evidence="1" id="KW-0378">Hydrolase</keyword>
<dbReference type="Proteomes" id="UP000616151">
    <property type="component" value="Unassembled WGS sequence"/>
</dbReference>
<keyword evidence="2" id="KW-1185">Reference proteome</keyword>
<name>A0ACC5R997_9HYPH</name>
<comment type="caution">
    <text evidence="1">The sequence shown here is derived from an EMBL/GenBank/DDBJ whole genome shotgun (WGS) entry which is preliminary data.</text>
</comment>
<evidence type="ECO:0000313" key="2">
    <source>
        <dbReference type="Proteomes" id="UP000616151"/>
    </source>
</evidence>
<dbReference type="EMBL" id="JAENHL010000007">
    <property type="protein sequence ID" value="MBK1869050.1"/>
    <property type="molecule type" value="Genomic_DNA"/>
</dbReference>
<dbReference type="EC" id="3.4.21.89" evidence="1"/>